<dbReference type="FunFam" id="3.30.1370.30:FF:000002">
    <property type="entry name" value="30S ribosomal protein S8"/>
    <property type="match status" value="1"/>
</dbReference>
<evidence type="ECO:0000256" key="1">
    <source>
        <dbReference type="ARBA" id="ARBA00006471"/>
    </source>
</evidence>
<evidence type="ECO:0000313" key="9">
    <source>
        <dbReference type="EMBL" id="AKQ03619.1"/>
    </source>
</evidence>
<organism evidence="9">
    <name type="scientific">uncultured candidate division Zixibacteria bacterium Rifle_16ft_4_minimus_38126</name>
    <dbReference type="NCBI Taxonomy" id="1665171"/>
    <lineage>
        <taxon>Bacteria</taxon>
        <taxon>Pseudomonadati</taxon>
    </lineage>
</organism>
<dbReference type="GO" id="GO:0003735">
    <property type="term" value="F:structural constituent of ribosome"/>
    <property type="evidence" value="ECO:0007669"/>
    <property type="project" value="InterPro"/>
</dbReference>
<dbReference type="GO" id="GO:0005737">
    <property type="term" value="C:cytoplasm"/>
    <property type="evidence" value="ECO:0007669"/>
    <property type="project" value="UniProtKB-ARBA"/>
</dbReference>
<proteinExistence type="inferred from homology"/>
<evidence type="ECO:0000256" key="3">
    <source>
        <dbReference type="ARBA" id="ARBA00022884"/>
    </source>
</evidence>
<evidence type="ECO:0000256" key="5">
    <source>
        <dbReference type="ARBA" id="ARBA00023274"/>
    </source>
</evidence>
<name>A0A0H4TS29_UNCZI</name>
<keyword evidence="5 8" id="KW-0687">Ribonucleoprotein</keyword>
<evidence type="ECO:0000256" key="2">
    <source>
        <dbReference type="ARBA" id="ARBA00022730"/>
    </source>
</evidence>
<dbReference type="EMBL" id="KT007017">
    <property type="protein sequence ID" value="AKQ03619.1"/>
    <property type="molecule type" value="Genomic_DNA"/>
</dbReference>
<keyword evidence="3 8" id="KW-0694">RNA-binding</keyword>
<keyword evidence="2 8" id="KW-0699">rRNA-binding</keyword>
<dbReference type="Gene3D" id="3.30.1370.30">
    <property type="match status" value="1"/>
</dbReference>
<protein>
    <recommendedName>
        <fullName evidence="6 8">Small ribosomal subunit protein uS8</fullName>
    </recommendedName>
</protein>
<evidence type="ECO:0000256" key="7">
    <source>
        <dbReference type="ARBA" id="ARBA00046740"/>
    </source>
</evidence>
<dbReference type="GO" id="GO:1990904">
    <property type="term" value="C:ribonucleoprotein complex"/>
    <property type="evidence" value="ECO:0007669"/>
    <property type="project" value="UniProtKB-KW"/>
</dbReference>
<dbReference type="AlphaFoldDB" id="A0A0H4TS29"/>
<evidence type="ECO:0000256" key="4">
    <source>
        <dbReference type="ARBA" id="ARBA00022980"/>
    </source>
</evidence>
<comment type="similarity">
    <text evidence="1 8">Belongs to the universal ribosomal protein uS8 family.</text>
</comment>
<dbReference type="HAMAP" id="MF_01302_B">
    <property type="entry name" value="Ribosomal_uS8_B"/>
    <property type="match status" value="1"/>
</dbReference>
<evidence type="ECO:0000256" key="6">
    <source>
        <dbReference type="ARBA" id="ARBA00035258"/>
    </source>
</evidence>
<sequence length="132" mass="14806">MNVTDPIADMLTRIRNAAKARHKSVDIPSSRLKREIARVLLENKFIKNFIEVPNPRQNLLRVFLGYTPDKRGYITGITRVSRPGLRVYLTSEELKRSKQAMGIIILTSSGGVLTDQQASQKGVGGEAICRVW</sequence>
<accession>A0A0H4TS29</accession>
<dbReference type="InterPro" id="IPR035987">
    <property type="entry name" value="Ribosomal_uS8_sf"/>
</dbReference>
<comment type="subunit">
    <text evidence="7 8">Part of the 30S ribosomal subunit. Contacts proteins S5 and S12.</text>
</comment>
<dbReference type="Gene3D" id="3.30.1490.10">
    <property type="match status" value="1"/>
</dbReference>
<reference evidence="9" key="1">
    <citation type="journal article" date="2015" name="ISME J.">
        <title>Aquifer environment selects for microbial species cohorts in sediment and groundwater.</title>
        <authorList>
            <person name="Hug L.A."/>
            <person name="Thomas B.C."/>
            <person name="Brown C.T."/>
            <person name="Frischkorn K.R."/>
            <person name="Williams K.H."/>
            <person name="Tringe S.G."/>
            <person name="Banfield J.F."/>
        </authorList>
    </citation>
    <scope>NUCLEOTIDE SEQUENCE</scope>
</reference>
<dbReference type="NCBIfam" id="NF001109">
    <property type="entry name" value="PRK00136.1"/>
    <property type="match status" value="1"/>
</dbReference>
<dbReference type="Pfam" id="PF00410">
    <property type="entry name" value="Ribosomal_S8"/>
    <property type="match status" value="1"/>
</dbReference>
<dbReference type="GO" id="GO:0005840">
    <property type="term" value="C:ribosome"/>
    <property type="evidence" value="ECO:0007669"/>
    <property type="project" value="UniProtKB-KW"/>
</dbReference>
<dbReference type="SUPFAM" id="SSF56047">
    <property type="entry name" value="Ribosomal protein S8"/>
    <property type="match status" value="1"/>
</dbReference>
<keyword evidence="4 8" id="KW-0689">Ribosomal protein</keyword>
<dbReference type="GO" id="GO:0019843">
    <property type="term" value="F:rRNA binding"/>
    <property type="evidence" value="ECO:0007669"/>
    <property type="project" value="UniProtKB-UniRule"/>
</dbReference>
<dbReference type="FunFam" id="3.30.1490.10:FF:000001">
    <property type="entry name" value="30S ribosomal protein S8"/>
    <property type="match status" value="1"/>
</dbReference>
<dbReference type="PANTHER" id="PTHR11758">
    <property type="entry name" value="40S RIBOSOMAL PROTEIN S15A"/>
    <property type="match status" value="1"/>
</dbReference>
<dbReference type="InterPro" id="IPR000630">
    <property type="entry name" value="Ribosomal_uS8"/>
</dbReference>
<dbReference type="GO" id="GO:0006412">
    <property type="term" value="P:translation"/>
    <property type="evidence" value="ECO:0007669"/>
    <property type="project" value="UniProtKB-UniRule"/>
</dbReference>
<gene>
    <name evidence="8" type="primary">rpsH</name>
</gene>
<comment type="function">
    <text evidence="8">One of the primary rRNA binding proteins, it binds directly to 16S rRNA central domain where it helps coordinate assembly of the platform of the 30S subunit.</text>
</comment>
<evidence type="ECO:0000256" key="8">
    <source>
        <dbReference type="HAMAP-Rule" id="MF_01302"/>
    </source>
</evidence>